<dbReference type="PANTHER" id="PTHR43877">
    <property type="entry name" value="AMINOALKYLPHOSPHONATE N-ACETYLTRANSFERASE-RELATED-RELATED"/>
    <property type="match status" value="1"/>
</dbReference>
<accession>A0A562NCL3</accession>
<dbReference type="SUPFAM" id="SSF55729">
    <property type="entry name" value="Acyl-CoA N-acyltransferases (Nat)"/>
    <property type="match status" value="1"/>
</dbReference>
<keyword evidence="2" id="KW-0012">Acyltransferase</keyword>
<protein>
    <submittedName>
        <fullName evidence="4">Acetyltransferase (GNAT) family protein</fullName>
    </submittedName>
</protein>
<reference evidence="4 5" key="1">
    <citation type="journal article" date="2015" name="Stand. Genomic Sci.">
        <title>Genomic Encyclopedia of Bacterial and Archaeal Type Strains, Phase III: the genomes of soil and plant-associated and newly described type strains.</title>
        <authorList>
            <person name="Whitman W.B."/>
            <person name="Woyke T."/>
            <person name="Klenk H.P."/>
            <person name="Zhou Y."/>
            <person name="Lilburn T.G."/>
            <person name="Beck B.J."/>
            <person name="De Vos P."/>
            <person name="Vandamme P."/>
            <person name="Eisen J.A."/>
            <person name="Garrity G."/>
            <person name="Hugenholtz P."/>
            <person name="Kyrpides N.C."/>
        </authorList>
    </citation>
    <scope>NUCLEOTIDE SEQUENCE [LARGE SCALE GENOMIC DNA]</scope>
    <source>
        <strain evidence="4 5">CGMCC 1.5364</strain>
    </source>
</reference>
<proteinExistence type="predicted"/>
<dbReference type="InterPro" id="IPR000182">
    <property type="entry name" value="GNAT_dom"/>
</dbReference>
<evidence type="ECO:0000313" key="5">
    <source>
        <dbReference type="Proteomes" id="UP000316225"/>
    </source>
</evidence>
<gene>
    <name evidence="4" type="ORF">IQ24_03338</name>
</gene>
<dbReference type="Gene3D" id="3.40.630.30">
    <property type="match status" value="1"/>
</dbReference>
<dbReference type="Proteomes" id="UP000316225">
    <property type="component" value="Unassembled WGS sequence"/>
</dbReference>
<dbReference type="PROSITE" id="PS51186">
    <property type="entry name" value="GNAT"/>
    <property type="match status" value="1"/>
</dbReference>
<name>A0A562NCL3_9RHOB</name>
<dbReference type="AlphaFoldDB" id="A0A562NCL3"/>
<evidence type="ECO:0000259" key="3">
    <source>
        <dbReference type="PROSITE" id="PS51186"/>
    </source>
</evidence>
<evidence type="ECO:0000313" key="4">
    <source>
        <dbReference type="EMBL" id="TWI29867.1"/>
    </source>
</evidence>
<keyword evidence="1 4" id="KW-0808">Transferase</keyword>
<evidence type="ECO:0000256" key="2">
    <source>
        <dbReference type="ARBA" id="ARBA00023315"/>
    </source>
</evidence>
<comment type="caution">
    <text evidence="4">The sequence shown here is derived from an EMBL/GenBank/DDBJ whole genome shotgun (WGS) entry which is preliminary data.</text>
</comment>
<dbReference type="InterPro" id="IPR016181">
    <property type="entry name" value="Acyl_CoA_acyltransferase"/>
</dbReference>
<dbReference type="InterPro" id="IPR050832">
    <property type="entry name" value="Bact_Acetyltransf"/>
</dbReference>
<dbReference type="Pfam" id="PF13508">
    <property type="entry name" value="Acetyltransf_7"/>
    <property type="match status" value="1"/>
</dbReference>
<sequence length="149" mass="16500">MDRAMPAEIRPATPEDLPAITHVRTSVHENHLSVEEMVELGITPEVVTQMILASPCCWVAVEEGAIVGFSMIDAEEGSLFAAFVLPSHEGKGIGRRLVQVAEDQLFKTHSTIWLETGRTTRAAGFYRSLDWGNESAIGEDDIRLEKRRP</sequence>
<dbReference type="GO" id="GO:0016747">
    <property type="term" value="F:acyltransferase activity, transferring groups other than amino-acyl groups"/>
    <property type="evidence" value="ECO:0007669"/>
    <property type="project" value="InterPro"/>
</dbReference>
<feature type="domain" description="N-acetyltransferase" evidence="3">
    <location>
        <begin position="7"/>
        <end position="149"/>
    </location>
</feature>
<organism evidence="4 5">
    <name type="scientific">Paracoccus sulfuroxidans</name>
    <dbReference type="NCBI Taxonomy" id="384678"/>
    <lineage>
        <taxon>Bacteria</taxon>
        <taxon>Pseudomonadati</taxon>
        <taxon>Pseudomonadota</taxon>
        <taxon>Alphaproteobacteria</taxon>
        <taxon>Rhodobacterales</taxon>
        <taxon>Paracoccaceae</taxon>
        <taxon>Paracoccus</taxon>
    </lineage>
</organism>
<keyword evidence="5" id="KW-1185">Reference proteome</keyword>
<dbReference type="PANTHER" id="PTHR43877:SF2">
    <property type="entry name" value="AMINOALKYLPHOSPHONATE N-ACETYLTRANSFERASE-RELATED"/>
    <property type="match status" value="1"/>
</dbReference>
<dbReference type="EMBL" id="VLKU01000012">
    <property type="protein sequence ID" value="TWI29867.1"/>
    <property type="molecule type" value="Genomic_DNA"/>
</dbReference>
<dbReference type="CDD" id="cd04301">
    <property type="entry name" value="NAT_SF"/>
    <property type="match status" value="1"/>
</dbReference>
<evidence type="ECO:0000256" key="1">
    <source>
        <dbReference type="ARBA" id="ARBA00022679"/>
    </source>
</evidence>